<dbReference type="AlphaFoldDB" id="A0A975R8W3"/>
<dbReference type="Proteomes" id="UP000676649">
    <property type="component" value="Chromosome"/>
</dbReference>
<evidence type="ECO:0000259" key="1">
    <source>
        <dbReference type="Pfam" id="PF14086"/>
    </source>
</evidence>
<dbReference type="InterPro" id="IPR025362">
    <property type="entry name" value="DUF4266"/>
</dbReference>
<reference evidence="2" key="1">
    <citation type="submission" date="2021-04" db="EMBL/GenBank/DDBJ databases">
        <title>Draft genome sequence data of methanotrophic Methylovulum sp. strain S1L and Methylomonas sp. strain S2AM isolated from boreal lake water columns.</title>
        <authorList>
            <person name="Rissanen A.J."/>
            <person name="Mangayil R."/>
            <person name="Svenning M.M."/>
            <person name="Khanongnuch R."/>
        </authorList>
    </citation>
    <scope>NUCLEOTIDE SEQUENCE</scope>
    <source>
        <strain evidence="2">S2AM</strain>
    </source>
</reference>
<protein>
    <submittedName>
        <fullName evidence="2">DUF4266 domain-containing protein</fullName>
    </submittedName>
</protein>
<dbReference type="RefSeq" id="WP_215579721.1">
    <property type="nucleotide sequence ID" value="NZ_CP073754.1"/>
</dbReference>
<accession>A0A975R8W3</accession>
<organism evidence="2 3">
    <name type="scientific">Methylomonas paludis</name>
    <dbReference type="NCBI Taxonomy" id="1173101"/>
    <lineage>
        <taxon>Bacteria</taxon>
        <taxon>Pseudomonadati</taxon>
        <taxon>Pseudomonadota</taxon>
        <taxon>Gammaproteobacteria</taxon>
        <taxon>Methylococcales</taxon>
        <taxon>Methylococcaceae</taxon>
        <taxon>Methylomonas</taxon>
    </lineage>
</organism>
<evidence type="ECO:0000313" key="2">
    <source>
        <dbReference type="EMBL" id="QWF69546.1"/>
    </source>
</evidence>
<gene>
    <name evidence="2" type="ORF">KEF85_09145</name>
</gene>
<dbReference type="EMBL" id="CP073754">
    <property type="protein sequence ID" value="QWF69546.1"/>
    <property type="molecule type" value="Genomic_DNA"/>
</dbReference>
<dbReference type="Pfam" id="PF14086">
    <property type="entry name" value="DUF4266"/>
    <property type="match status" value="1"/>
</dbReference>
<keyword evidence="3" id="KW-1185">Reference proteome</keyword>
<feature type="domain" description="DUF4266" evidence="1">
    <location>
        <begin position="21"/>
        <end position="71"/>
    </location>
</feature>
<sequence>MTTRNFTRLLPLLILNACSQVQPWERGNLAKPIMAADPLPLQTSVRQHNYNSREAAGAAGTAASGGGCGCN</sequence>
<proteinExistence type="predicted"/>
<evidence type="ECO:0000313" key="3">
    <source>
        <dbReference type="Proteomes" id="UP000676649"/>
    </source>
</evidence>
<dbReference type="KEGG" id="mpad:KEF85_09145"/>
<name>A0A975R8W3_9GAMM</name>